<keyword evidence="2" id="KW-1185">Reference proteome</keyword>
<name>A0ABN2H0H5_9ACTN</name>
<dbReference type="RefSeq" id="WP_163572293.1">
    <property type="nucleotide sequence ID" value="NZ_BAAANY010000009.1"/>
</dbReference>
<dbReference type="EMBL" id="BAAANY010000009">
    <property type="protein sequence ID" value="GAA1679865.1"/>
    <property type="molecule type" value="Genomic_DNA"/>
</dbReference>
<gene>
    <name evidence="1" type="ORF">GCM10009765_31340</name>
</gene>
<evidence type="ECO:0000313" key="2">
    <source>
        <dbReference type="Proteomes" id="UP001500618"/>
    </source>
</evidence>
<evidence type="ECO:0000313" key="1">
    <source>
        <dbReference type="EMBL" id="GAA1679865.1"/>
    </source>
</evidence>
<organism evidence="1 2">
    <name type="scientific">Fodinicola feengrottensis</name>
    <dbReference type="NCBI Taxonomy" id="435914"/>
    <lineage>
        <taxon>Bacteria</taxon>
        <taxon>Bacillati</taxon>
        <taxon>Actinomycetota</taxon>
        <taxon>Actinomycetes</taxon>
        <taxon>Mycobacteriales</taxon>
        <taxon>Fodinicola</taxon>
    </lineage>
</organism>
<accession>A0ABN2H0H5</accession>
<dbReference type="Proteomes" id="UP001500618">
    <property type="component" value="Unassembled WGS sequence"/>
</dbReference>
<protein>
    <submittedName>
        <fullName evidence="1">Uncharacterized protein</fullName>
    </submittedName>
</protein>
<reference evidence="1 2" key="1">
    <citation type="journal article" date="2019" name="Int. J. Syst. Evol. Microbiol.">
        <title>The Global Catalogue of Microorganisms (GCM) 10K type strain sequencing project: providing services to taxonomists for standard genome sequencing and annotation.</title>
        <authorList>
            <consortium name="The Broad Institute Genomics Platform"/>
            <consortium name="The Broad Institute Genome Sequencing Center for Infectious Disease"/>
            <person name="Wu L."/>
            <person name="Ma J."/>
        </authorList>
    </citation>
    <scope>NUCLEOTIDE SEQUENCE [LARGE SCALE GENOMIC DNA]</scope>
    <source>
        <strain evidence="1 2">JCM 14718</strain>
    </source>
</reference>
<proteinExistence type="predicted"/>
<sequence>MSAKERLASVLDWLVGRPPLSCEEWSMTLRSSVEGGSFAARAIAEWQSLDAQMPTVVNLAGVRDYVRQIACQIAARFTPLESEAAQDCMNTALVGVRRRVDLPVLISHVQIDLWTNDQSVHIAQELALQREKAAEVRRKWEFDLLHVRFLRDKILRDPAMARAYWFYRNQERGKNVWPELVEDGFDRVAGLIAGPPRLARSTSCRP</sequence>
<comment type="caution">
    <text evidence="1">The sequence shown here is derived from an EMBL/GenBank/DDBJ whole genome shotgun (WGS) entry which is preliminary data.</text>
</comment>